<name>A0A4Y2M145_ARAVE</name>
<accession>A0A4Y2M145</accession>
<dbReference type="AlphaFoldDB" id="A0A4Y2M145"/>
<keyword evidence="2" id="KW-1185">Reference proteome</keyword>
<evidence type="ECO:0000313" key="2">
    <source>
        <dbReference type="Proteomes" id="UP000499080"/>
    </source>
</evidence>
<reference evidence="1 2" key="1">
    <citation type="journal article" date="2019" name="Sci. Rep.">
        <title>Orb-weaving spider Araneus ventricosus genome elucidates the spidroin gene catalogue.</title>
        <authorList>
            <person name="Kono N."/>
            <person name="Nakamura H."/>
            <person name="Ohtoshi R."/>
            <person name="Moran D.A.P."/>
            <person name="Shinohara A."/>
            <person name="Yoshida Y."/>
            <person name="Fujiwara M."/>
            <person name="Mori M."/>
            <person name="Tomita M."/>
            <person name="Arakawa K."/>
        </authorList>
    </citation>
    <scope>NUCLEOTIDE SEQUENCE [LARGE SCALE GENOMIC DNA]</scope>
</reference>
<dbReference type="EMBL" id="BGPR01006490">
    <property type="protein sequence ID" value="GBN19427.1"/>
    <property type="molecule type" value="Genomic_DNA"/>
</dbReference>
<gene>
    <name evidence="1" type="ORF">AVEN_83899_1</name>
</gene>
<organism evidence="1 2">
    <name type="scientific">Araneus ventricosus</name>
    <name type="common">Orbweaver spider</name>
    <name type="synonym">Epeira ventricosa</name>
    <dbReference type="NCBI Taxonomy" id="182803"/>
    <lineage>
        <taxon>Eukaryota</taxon>
        <taxon>Metazoa</taxon>
        <taxon>Ecdysozoa</taxon>
        <taxon>Arthropoda</taxon>
        <taxon>Chelicerata</taxon>
        <taxon>Arachnida</taxon>
        <taxon>Araneae</taxon>
        <taxon>Araneomorphae</taxon>
        <taxon>Entelegynae</taxon>
        <taxon>Araneoidea</taxon>
        <taxon>Araneidae</taxon>
        <taxon>Araneus</taxon>
    </lineage>
</organism>
<protein>
    <submittedName>
        <fullName evidence="1">Uncharacterized protein</fullName>
    </submittedName>
</protein>
<sequence length="253" mass="27651">MEIGMAEWQSWNLGPLCKGSGTSKKLPRLGPLATRPRKSKIRRFIFHPSLHSFIHRLSKLCPSRLILIQALLASSLSSSALLASSLSQLGLLVSSLSSSALLASSLAPGYLPSGLILVQALSIWPRPCPELLSILVSSLSRRSAFWPHPYPELDTAWFIASSKLGHGLIISKMFPSGLILVQARPSSLILVRARPFWSHHVKLGPSGLILIQSSAFLASSLSKLHRPFLASILIQTRPCWSLYFTSLPSKIFS</sequence>
<proteinExistence type="predicted"/>
<evidence type="ECO:0000313" key="1">
    <source>
        <dbReference type="EMBL" id="GBN19427.1"/>
    </source>
</evidence>
<comment type="caution">
    <text evidence="1">The sequence shown here is derived from an EMBL/GenBank/DDBJ whole genome shotgun (WGS) entry which is preliminary data.</text>
</comment>
<dbReference type="Proteomes" id="UP000499080">
    <property type="component" value="Unassembled WGS sequence"/>
</dbReference>